<sequence length="170" mass="19835">MQSTTILLIALLRLLPSLNHFRSWLPLLCQAHAWLVYIYTTQREKRGSVQQNKKDKKTREEPLFRVGKEREEGEVSGCWLLNLRMPSSQTIIRILLIGAMHMGGIYVGISVGLEASNYMHYRRERASDFKEYNRQRARPISCDRERDFMDSMQARYYEKKDVGSSSDKSG</sequence>
<name>A0ACC0F482_9ERIC</name>
<gene>
    <name evidence="1" type="ORF">LOK49_LG15G02195</name>
</gene>
<reference evidence="1 2" key="1">
    <citation type="journal article" date="2022" name="Plant J.">
        <title>Chromosome-level genome of Camellia lanceoleosa provides a valuable resource for understanding genome evolution and self-incompatibility.</title>
        <authorList>
            <person name="Gong W."/>
            <person name="Xiao S."/>
            <person name="Wang L."/>
            <person name="Liao Z."/>
            <person name="Chang Y."/>
            <person name="Mo W."/>
            <person name="Hu G."/>
            <person name="Li W."/>
            <person name="Zhao G."/>
            <person name="Zhu H."/>
            <person name="Hu X."/>
            <person name="Ji K."/>
            <person name="Xiang X."/>
            <person name="Song Q."/>
            <person name="Yuan D."/>
            <person name="Jin S."/>
            <person name="Zhang L."/>
        </authorList>
    </citation>
    <scope>NUCLEOTIDE SEQUENCE [LARGE SCALE GENOMIC DNA]</scope>
    <source>
        <strain evidence="1">SQ_2022a</strain>
    </source>
</reference>
<evidence type="ECO:0000313" key="2">
    <source>
        <dbReference type="Proteomes" id="UP001060215"/>
    </source>
</evidence>
<organism evidence="1 2">
    <name type="scientific">Camellia lanceoleosa</name>
    <dbReference type="NCBI Taxonomy" id="1840588"/>
    <lineage>
        <taxon>Eukaryota</taxon>
        <taxon>Viridiplantae</taxon>
        <taxon>Streptophyta</taxon>
        <taxon>Embryophyta</taxon>
        <taxon>Tracheophyta</taxon>
        <taxon>Spermatophyta</taxon>
        <taxon>Magnoliopsida</taxon>
        <taxon>eudicotyledons</taxon>
        <taxon>Gunneridae</taxon>
        <taxon>Pentapetalae</taxon>
        <taxon>asterids</taxon>
        <taxon>Ericales</taxon>
        <taxon>Theaceae</taxon>
        <taxon>Camellia</taxon>
    </lineage>
</organism>
<accession>A0ACC0F482</accession>
<comment type="caution">
    <text evidence="1">The sequence shown here is derived from an EMBL/GenBank/DDBJ whole genome shotgun (WGS) entry which is preliminary data.</text>
</comment>
<dbReference type="EMBL" id="CM045768">
    <property type="protein sequence ID" value="KAI7983400.1"/>
    <property type="molecule type" value="Genomic_DNA"/>
</dbReference>
<evidence type="ECO:0000313" key="1">
    <source>
        <dbReference type="EMBL" id="KAI7983400.1"/>
    </source>
</evidence>
<dbReference type="Proteomes" id="UP001060215">
    <property type="component" value="Chromosome 11"/>
</dbReference>
<protein>
    <submittedName>
        <fullName evidence="1">Uncharacterized protein</fullName>
    </submittedName>
</protein>
<proteinExistence type="predicted"/>
<keyword evidence="2" id="KW-1185">Reference proteome</keyword>